<dbReference type="SUPFAM" id="SSF51556">
    <property type="entry name" value="Metallo-dependent hydrolases"/>
    <property type="match status" value="1"/>
</dbReference>
<accession>A0A833EBR7</accession>
<dbReference type="InterPro" id="IPR006680">
    <property type="entry name" value="Amidohydro-rel"/>
</dbReference>
<dbReference type="Proteomes" id="UP000623215">
    <property type="component" value="Unassembled WGS sequence"/>
</dbReference>
<dbReference type="Gene3D" id="3.20.20.140">
    <property type="entry name" value="Metal-dependent hydrolases"/>
    <property type="match status" value="1"/>
</dbReference>
<reference evidence="3" key="1">
    <citation type="journal article" date="2020" name="ISME J.">
        <title>Gammaproteobacteria mediating utilization of methyl-, sulfur- and petroleum organic compounds in deep ocean hydrothermal plumes.</title>
        <authorList>
            <person name="Zhou Z."/>
            <person name="Liu Y."/>
            <person name="Pan J."/>
            <person name="Cron B.R."/>
            <person name="Toner B.M."/>
            <person name="Anantharaman K."/>
            <person name="Breier J.A."/>
            <person name="Dick G.J."/>
            <person name="Li M."/>
        </authorList>
    </citation>
    <scope>NUCLEOTIDE SEQUENCE</scope>
    <source>
        <strain evidence="3">SZUA-1534</strain>
    </source>
</reference>
<dbReference type="InterPro" id="IPR050287">
    <property type="entry name" value="MTA/SAH_deaminase"/>
</dbReference>
<keyword evidence="1 3" id="KW-0378">Hydrolase</keyword>
<comment type="caution">
    <text evidence="3">The sequence shown here is derived from an EMBL/GenBank/DDBJ whole genome shotgun (WGS) entry which is preliminary data.</text>
</comment>
<feature type="non-terminal residue" evidence="3">
    <location>
        <position position="148"/>
    </location>
</feature>
<dbReference type="PANTHER" id="PTHR43794">
    <property type="entry name" value="AMINOHYDROLASE SSNA-RELATED"/>
    <property type="match status" value="1"/>
</dbReference>
<evidence type="ECO:0000313" key="3">
    <source>
        <dbReference type="EMBL" id="HIQ33017.1"/>
    </source>
</evidence>
<evidence type="ECO:0000259" key="2">
    <source>
        <dbReference type="Pfam" id="PF01979"/>
    </source>
</evidence>
<protein>
    <submittedName>
        <fullName evidence="3">Amidohydrolase</fullName>
    </submittedName>
</protein>
<proteinExistence type="predicted"/>
<dbReference type="Pfam" id="PF01979">
    <property type="entry name" value="Amidohydro_1"/>
    <property type="match status" value="1"/>
</dbReference>
<name>A0A833EBR7_9EURY</name>
<dbReference type="PANTHER" id="PTHR43794:SF11">
    <property type="entry name" value="AMIDOHYDROLASE-RELATED DOMAIN-CONTAINING PROTEIN"/>
    <property type="match status" value="1"/>
</dbReference>
<evidence type="ECO:0000256" key="1">
    <source>
        <dbReference type="ARBA" id="ARBA00022801"/>
    </source>
</evidence>
<evidence type="ECO:0000313" key="4">
    <source>
        <dbReference type="Proteomes" id="UP000623215"/>
    </source>
</evidence>
<dbReference type="GO" id="GO:0016787">
    <property type="term" value="F:hydrolase activity"/>
    <property type="evidence" value="ECO:0007669"/>
    <property type="project" value="UniProtKB-KW"/>
</dbReference>
<feature type="domain" description="Amidohydrolase-related" evidence="2">
    <location>
        <begin position="64"/>
        <end position="145"/>
    </location>
</feature>
<gene>
    <name evidence="3" type="ORF">EYH55_06025</name>
</gene>
<dbReference type="InterPro" id="IPR032466">
    <property type="entry name" value="Metal_Hydrolase"/>
</dbReference>
<dbReference type="EMBL" id="DQVW01000115">
    <property type="protein sequence ID" value="HIQ33017.1"/>
    <property type="molecule type" value="Genomic_DNA"/>
</dbReference>
<dbReference type="AlphaFoldDB" id="A0A833EBR7"/>
<organism evidence="3 4">
    <name type="scientific">Methanothermococcus okinawensis</name>
    <dbReference type="NCBI Taxonomy" id="155863"/>
    <lineage>
        <taxon>Archaea</taxon>
        <taxon>Methanobacteriati</taxon>
        <taxon>Methanobacteriota</taxon>
        <taxon>Methanomada group</taxon>
        <taxon>Methanococci</taxon>
        <taxon>Methanococcales</taxon>
        <taxon>Methanococcaceae</taxon>
        <taxon>Methanothermococcus</taxon>
    </lineage>
</organism>
<sequence length="148" mass="17158">MDILVKDLEYSLDPNLEVYREVDILIRREDDGGVSIHRGRNLLEKFNLDRRDLKIIDGNKKCAIPGLSNNHTHIPMTLLRGIADDMILEDWLREKIWPNEMKLTGEDVYYGALLGCLEMLRFGVTSFNDMYFFPEEIIRATKEVGIKG</sequence>